<keyword evidence="2" id="KW-1185">Reference proteome</keyword>
<protein>
    <submittedName>
        <fullName evidence="1">Uncharacterized protein</fullName>
    </submittedName>
</protein>
<sequence length="124" mass="14593">MTEEMVLLRDIKSKLKLLEDHDIKNTLRNTWDIKDKADLNKASIDSLFEYIKTIPDFEYENFKIMNGNIDKVLKNLEDNCNLKDSRDEKIKAIVKDKLSKLRELNGSPEYNDTVLDLMRLVDML</sequence>
<dbReference type="KEGG" id="vg:54990073"/>
<dbReference type="Proteomes" id="UP000241797">
    <property type="component" value="Segment"/>
</dbReference>
<dbReference type="GeneID" id="54990073"/>
<evidence type="ECO:0000313" key="2">
    <source>
        <dbReference type="Proteomes" id="UP000241797"/>
    </source>
</evidence>
<dbReference type="RefSeq" id="YP_009799584.1">
    <property type="nucleotide sequence ID" value="NC_047945.1"/>
</dbReference>
<accession>A0A2P1MXP2</accession>
<reference evidence="1 2" key="1">
    <citation type="submission" date="2018-03" db="EMBL/GenBank/DDBJ databases">
        <title>Isolation, the biological characteristics and genomics of two new strains of lysate Staphylococcus aureus phage.</title>
        <authorList>
            <person name="Jin X."/>
            <person name="Zhang C."/>
        </authorList>
    </citation>
    <scope>NUCLEOTIDE SEQUENCE [LARGE SCALE GENOMIC DNA]</scope>
</reference>
<proteinExistence type="predicted"/>
<dbReference type="EMBL" id="MH078572">
    <property type="protein sequence ID" value="AVP40325.1"/>
    <property type="molecule type" value="Genomic_DNA"/>
</dbReference>
<name>A0A2P1MXP2_9CAUD</name>
<evidence type="ECO:0000313" key="1">
    <source>
        <dbReference type="EMBL" id="AVP40325.1"/>
    </source>
</evidence>
<organism evidence="1 2">
    <name type="scientific">Staphylococcus phage phiSA_BS1</name>
    <dbReference type="NCBI Taxonomy" id="2126734"/>
    <lineage>
        <taxon>Viruses</taxon>
        <taxon>Duplodnaviria</taxon>
        <taxon>Heunggongvirae</taxon>
        <taxon>Uroviricota</taxon>
        <taxon>Caudoviricetes</taxon>
        <taxon>Herelleviridae</taxon>
        <taxon>Twortvirinae</taxon>
        <taxon>Baoshanvirus</taxon>
        <taxon>Baoshanvirus BS1</taxon>
    </lineage>
</organism>